<evidence type="ECO:0000313" key="2">
    <source>
        <dbReference type="EMBL" id="KAA8826980.1"/>
    </source>
</evidence>
<dbReference type="Proteomes" id="UP000410049">
    <property type="component" value="Unassembled WGS sequence"/>
</dbReference>
<dbReference type="RefSeq" id="WP_150379936.1">
    <property type="nucleotide sequence ID" value="NZ_RZUH01000009.1"/>
</dbReference>
<feature type="region of interest" description="Disordered" evidence="1">
    <location>
        <begin position="251"/>
        <end position="277"/>
    </location>
</feature>
<name>A0A5M9ZHE1_9BIFI</name>
<dbReference type="AlphaFoldDB" id="A0A5M9ZHE1"/>
<protein>
    <submittedName>
        <fullName evidence="2">PIN domain-containing protein</fullName>
    </submittedName>
</protein>
<dbReference type="EMBL" id="RZUH01000009">
    <property type="protein sequence ID" value="KAA8826980.1"/>
    <property type="molecule type" value="Genomic_DNA"/>
</dbReference>
<accession>A0A5M9ZHE1</accession>
<evidence type="ECO:0000256" key="1">
    <source>
        <dbReference type="SAM" id="MobiDB-lite"/>
    </source>
</evidence>
<evidence type="ECO:0000313" key="3">
    <source>
        <dbReference type="Proteomes" id="UP000410049"/>
    </source>
</evidence>
<gene>
    <name evidence="2" type="ORF">EMO91_10640</name>
</gene>
<reference evidence="2 3" key="1">
    <citation type="journal article" date="2019" name="Syst. Appl. Microbiol.">
        <title>Characterization of Bifidobacterium species in feaces of the Egyptian fruit bat: Description of B. vespertilionis sp. nov. and B. rousetti sp. nov.</title>
        <authorList>
            <person name="Modesto M."/>
            <person name="Satti M."/>
            <person name="Watanabe K."/>
            <person name="Puglisi E."/>
            <person name="Morelli L."/>
            <person name="Huang C.-H."/>
            <person name="Liou J.-S."/>
            <person name="Miyashita M."/>
            <person name="Tamura T."/>
            <person name="Saito S."/>
            <person name="Mori K."/>
            <person name="Huang L."/>
            <person name="Sciavilla P."/>
            <person name="Sandri C."/>
            <person name="Spiezio C."/>
            <person name="Vitali F."/>
            <person name="Cavalieri D."/>
            <person name="Perpetuini G."/>
            <person name="Tofalo R."/>
            <person name="Bonetti A."/>
            <person name="Arita M."/>
            <person name="Mattarelli P."/>
        </authorList>
    </citation>
    <scope>NUCLEOTIDE SEQUENCE [LARGE SCALE GENOMIC DNA]</scope>
    <source>
        <strain evidence="2 3">RST17</strain>
    </source>
</reference>
<organism evidence="2 3">
    <name type="scientific">Bifidobacterium myosotis</name>
    <dbReference type="NCBI Taxonomy" id="1630166"/>
    <lineage>
        <taxon>Bacteria</taxon>
        <taxon>Bacillati</taxon>
        <taxon>Actinomycetota</taxon>
        <taxon>Actinomycetes</taxon>
        <taxon>Bifidobacteriales</taxon>
        <taxon>Bifidobacteriaceae</taxon>
        <taxon>Bifidobacterium</taxon>
    </lineage>
</organism>
<comment type="caution">
    <text evidence="2">The sequence shown here is derived from an EMBL/GenBank/DDBJ whole genome shotgun (WGS) entry which is preliminary data.</text>
</comment>
<sequence length="277" mass="30879">MAGRTDAFLDTNVLFGSPSFDMLLTLGMREYGLYHPLWSEYVFDELGEHVPDRIARTLGGRNDGGAIWAETAARARRLTAHRLAAMRRAFPDSMVDVPPEVVAEYPDSLTGDPDDKPIAVGAIVGRADVLVTNNRKDFDIDRIAEYRPMRLMDASGFMNLLMREDRTAFYGALGDMLSSHKRHPTNLRELVKDLESNPDLRRIGHLIEEDVAMRYERARLAVFGRTATHRRGVQERDRLGRFGHVVGGCDSADDIEPPYPAPTGEMWGPDGNGPALA</sequence>
<proteinExistence type="predicted"/>